<organism evidence="2 3">
    <name type="scientific">Cerrena zonata</name>
    <dbReference type="NCBI Taxonomy" id="2478898"/>
    <lineage>
        <taxon>Eukaryota</taxon>
        <taxon>Fungi</taxon>
        <taxon>Dikarya</taxon>
        <taxon>Basidiomycota</taxon>
        <taxon>Agaricomycotina</taxon>
        <taxon>Agaricomycetes</taxon>
        <taxon>Polyporales</taxon>
        <taxon>Cerrenaceae</taxon>
        <taxon>Cerrena</taxon>
    </lineage>
</organism>
<sequence>MPQQQNADDATRTPQWGRPKRKLQQTSATSSSAAGGYYLENISHTAKKKKSTVQWHARQSQIIPPAASSSAQPTAIPLSERDDDVVYHDLGDLYRNIQNDHHMGHEPRQRKASCFAECIS</sequence>
<dbReference type="AlphaFoldDB" id="A0AAW0F706"/>
<evidence type="ECO:0000313" key="3">
    <source>
        <dbReference type="Proteomes" id="UP001385951"/>
    </source>
</evidence>
<gene>
    <name evidence="2" type="ORF">QCA50_020935</name>
</gene>
<reference evidence="2 3" key="1">
    <citation type="submission" date="2022-09" db="EMBL/GenBank/DDBJ databases">
        <authorList>
            <person name="Palmer J.M."/>
        </authorList>
    </citation>
    <scope>NUCLEOTIDE SEQUENCE [LARGE SCALE GENOMIC DNA]</scope>
    <source>
        <strain evidence="2 3">DSM 7382</strain>
    </source>
</reference>
<accession>A0AAW0F706</accession>
<comment type="caution">
    <text evidence="2">The sequence shown here is derived from an EMBL/GenBank/DDBJ whole genome shotgun (WGS) entry which is preliminary data.</text>
</comment>
<feature type="region of interest" description="Disordered" evidence="1">
    <location>
        <begin position="1"/>
        <end position="36"/>
    </location>
</feature>
<keyword evidence="3" id="KW-1185">Reference proteome</keyword>
<dbReference type="Proteomes" id="UP001385951">
    <property type="component" value="Unassembled WGS sequence"/>
</dbReference>
<evidence type="ECO:0000313" key="2">
    <source>
        <dbReference type="EMBL" id="KAK7676095.1"/>
    </source>
</evidence>
<evidence type="ECO:0000256" key="1">
    <source>
        <dbReference type="SAM" id="MobiDB-lite"/>
    </source>
</evidence>
<name>A0AAW0F706_9APHY</name>
<dbReference type="EMBL" id="JASBNA010000135">
    <property type="protein sequence ID" value="KAK7676095.1"/>
    <property type="molecule type" value="Genomic_DNA"/>
</dbReference>
<proteinExistence type="predicted"/>
<feature type="compositionally biased region" description="Polar residues" evidence="1">
    <location>
        <begin position="1"/>
        <end position="14"/>
    </location>
</feature>
<protein>
    <submittedName>
        <fullName evidence="2">Uncharacterized protein</fullName>
    </submittedName>
</protein>